<dbReference type="RefSeq" id="WP_322441256.1">
    <property type="nucleotide sequence ID" value="NZ_JAXOTQ010000021.1"/>
</dbReference>
<evidence type="ECO:0000313" key="4">
    <source>
        <dbReference type="Proteomes" id="UP001290101"/>
    </source>
</evidence>
<evidence type="ECO:0000256" key="2">
    <source>
        <dbReference type="SAM" id="Phobius"/>
    </source>
</evidence>
<dbReference type="EMBL" id="JAXOTQ010000021">
    <property type="protein sequence ID" value="MDZ5491236.1"/>
    <property type="molecule type" value="Genomic_DNA"/>
</dbReference>
<protein>
    <recommendedName>
        <fullName evidence="5">Serine/threonine protein kinase</fullName>
    </recommendedName>
</protein>
<dbReference type="Proteomes" id="UP001290101">
    <property type="component" value="Unassembled WGS sequence"/>
</dbReference>
<feature type="region of interest" description="Disordered" evidence="1">
    <location>
        <begin position="59"/>
        <end position="119"/>
    </location>
</feature>
<keyword evidence="2" id="KW-0812">Transmembrane</keyword>
<evidence type="ECO:0008006" key="5">
    <source>
        <dbReference type="Google" id="ProtNLM"/>
    </source>
</evidence>
<sequence>MSRELSRLYRALVEETDGRALMAPEQLRRRADRRARNRAAVGALAVAALVAGTAAGAQLVRTSGPDTPPGPPAGTPTSARPTPDASSPVPSPTTTRATPSRTPGTSPSAGPPSSRTPITIPDRAFFALAPGNDAGIAAEFTPGPVLPELCGAEPGGSGVVQRRARVLAYKLTGTPAGYVPDGSYRHSITIYRAGRADDALRELRQAVRDCPLQQVPDAPGVRSTQRLLDDGGYGDESVLFEVRTPYRDVNGRPTGGDELRLVRAVRIGDVVTVLWEQGWENTSSIRSQVDADSRRAMEAIRRWWN</sequence>
<proteinExistence type="predicted"/>
<keyword evidence="2" id="KW-0472">Membrane</keyword>
<gene>
    <name evidence="3" type="ORF">U2F25_17515</name>
</gene>
<name>A0ABU5JF67_9ACTN</name>
<keyword evidence="4" id="KW-1185">Reference proteome</keyword>
<feature type="compositionally biased region" description="Low complexity" evidence="1">
    <location>
        <begin position="75"/>
        <end position="117"/>
    </location>
</feature>
<accession>A0ABU5JF67</accession>
<evidence type="ECO:0000313" key="3">
    <source>
        <dbReference type="EMBL" id="MDZ5491236.1"/>
    </source>
</evidence>
<comment type="caution">
    <text evidence="3">The sequence shown here is derived from an EMBL/GenBank/DDBJ whole genome shotgun (WGS) entry which is preliminary data.</text>
</comment>
<keyword evidence="2" id="KW-1133">Transmembrane helix</keyword>
<organism evidence="3 4">
    <name type="scientific">Micromonospora sicca</name>
    <dbReference type="NCBI Taxonomy" id="2202420"/>
    <lineage>
        <taxon>Bacteria</taxon>
        <taxon>Bacillati</taxon>
        <taxon>Actinomycetota</taxon>
        <taxon>Actinomycetes</taxon>
        <taxon>Micromonosporales</taxon>
        <taxon>Micromonosporaceae</taxon>
        <taxon>Micromonospora</taxon>
    </lineage>
</organism>
<reference evidence="3 4" key="1">
    <citation type="submission" date="2023-12" db="EMBL/GenBank/DDBJ databases">
        <title>Micromonospora sp. nov., isolated from Atacama Desert.</title>
        <authorList>
            <person name="Carro L."/>
            <person name="Golinska P."/>
            <person name="Klenk H.-P."/>
            <person name="Goodfellow M."/>
        </authorList>
    </citation>
    <scope>NUCLEOTIDE SEQUENCE [LARGE SCALE GENOMIC DNA]</scope>
    <source>
        <strain evidence="3 4">4G53</strain>
    </source>
</reference>
<evidence type="ECO:0000256" key="1">
    <source>
        <dbReference type="SAM" id="MobiDB-lite"/>
    </source>
</evidence>
<feature type="transmembrane region" description="Helical" evidence="2">
    <location>
        <begin position="39"/>
        <end position="60"/>
    </location>
</feature>